<dbReference type="STRING" id="27342.A0A0H2RII4"/>
<proteinExistence type="predicted"/>
<dbReference type="InterPro" id="IPR044862">
    <property type="entry name" value="Pro_4_hyd_alph_FE2OG_OXY"/>
</dbReference>
<gene>
    <name evidence="3" type="ORF">SCHPADRAFT_905680</name>
</gene>
<evidence type="ECO:0000259" key="2">
    <source>
        <dbReference type="Pfam" id="PF13640"/>
    </source>
</evidence>
<feature type="domain" description="Prolyl 4-hydroxylase alpha subunit Fe(2+) 2OG dioxygenase" evidence="2">
    <location>
        <begin position="152"/>
        <end position="240"/>
    </location>
</feature>
<protein>
    <recommendedName>
        <fullName evidence="2">Prolyl 4-hydroxylase alpha subunit Fe(2+) 2OG dioxygenase domain-containing protein</fullName>
    </recommendedName>
</protein>
<organism evidence="3 4">
    <name type="scientific">Schizopora paradoxa</name>
    <dbReference type="NCBI Taxonomy" id="27342"/>
    <lineage>
        <taxon>Eukaryota</taxon>
        <taxon>Fungi</taxon>
        <taxon>Dikarya</taxon>
        <taxon>Basidiomycota</taxon>
        <taxon>Agaricomycotina</taxon>
        <taxon>Agaricomycetes</taxon>
        <taxon>Hymenochaetales</taxon>
        <taxon>Schizoporaceae</taxon>
        <taxon>Schizopora</taxon>
    </lineage>
</organism>
<dbReference type="OrthoDB" id="27483at2759"/>
<dbReference type="PANTHER" id="PTHR33099">
    <property type="entry name" value="FE2OG DIOXYGENASE DOMAIN-CONTAINING PROTEIN"/>
    <property type="match status" value="1"/>
</dbReference>
<evidence type="ECO:0000313" key="4">
    <source>
        <dbReference type="Proteomes" id="UP000053477"/>
    </source>
</evidence>
<dbReference type="Gene3D" id="2.60.120.620">
    <property type="entry name" value="q2cbj1_9rhob like domain"/>
    <property type="match status" value="1"/>
</dbReference>
<dbReference type="Proteomes" id="UP000053477">
    <property type="component" value="Unassembled WGS sequence"/>
</dbReference>
<dbReference type="InParanoid" id="A0A0H2RII4"/>
<dbReference type="PANTHER" id="PTHR33099:SF7">
    <property type="entry name" value="MYND-TYPE DOMAIN-CONTAINING PROTEIN"/>
    <property type="match status" value="1"/>
</dbReference>
<dbReference type="AlphaFoldDB" id="A0A0H2RII4"/>
<evidence type="ECO:0000313" key="3">
    <source>
        <dbReference type="EMBL" id="KLO11815.1"/>
    </source>
</evidence>
<name>A0A0H2RII4_9AGAM</name>
<evidence type="ECO:0000256" key="1">
    <source>
        <dbReference type="SAM" id="MobiDB-lite"/>
    </source>
</evidence>
<dbReference type="Pfam" id="PF13640">
    <property type="entry name" value="2OG-FeII_Oxy_3"/>
    <property type="match status" value="1"/>
</dbReference>
<sequence>MSSGNSSDSENEGRIYTPGPNINEKLGSLKAAIVNRPPFCSGTVPLDASDLKLFYEKPSTGDATGDNPARSIDLTKATEVEMQRLVDVCEVATFGVNREEVLDPSYRSAWKLDPTNFTTKLNILHAGLMDSIRYNLLSSDQGNQTFFAELYKLNIYGKGSFFKAHKDTPRGDKMFGSLVVVLPTAHEGGTLILRHGESEWKFESDTVAPSSITYAAFYGDVEHEVAEVKSGFRLTLTYNLYFGESLDSQSIVSTPTARTAALFTSLPPNAETFQNKLAELLADDTFLPMGGRLGFGLFHEYPFATKPDLERLTEVLKGSDAVIMQACRALGLSCVLNVCYEGDEDEEYRTVALCDFVPNLEGDYMETQVWEYLSTARYLGGKAILANSQSDESIRDSGDIELDGRDDRLPCIDIYVHWVTKQTSHNAIKSHLISYGNEPSLSVDYGRVCLIVSVGPPGSRGAKPVDV</sequence>
<accession>A0A0H2RII4</accession>
<dbReference type="EMBL" id="KQ085991">
    <property type="protein sequence ID" value="KLO11815.1"/>
    <property type="molecule type" value="Genomic_DNA"/>
</dbReference>
<keyword evidence="4" id="KW-1185">Reference proteome</keyword>
<reference evidence="3 4" key="1">
    <citation type="submission" date="2015-04" db="EMBL/GenBank/DDBJ databases">
        <title>Complete genome sequence of Schizopora paradoxa KUC8140, a cosmopolitan wood degrader in East Asia.</title>
        <authorList>
            <consortium name="DOE Joint Genome Institute"/>
            <person name="Min B."/>
            <person name="Park H."/>
            <person name="Jang Y."/>
            <person name="Kim J.-J."/>
            <person name="Kim K.H."/>
            <person name="Pangilinan J."/>
            <person name="Lipzen A."/>
            <person name="Riley R."/>
            <person name="Grigoriev I.V."/>
            <person name="Spatafora J.W."/>
            <person name="Choi I.-G."/>
        </authorList>
    </citation>
    <scope>NUCLEOTIDE SEQUENCE [LARGE SCALE GENOMIC DNA]</scope>
    <source>
        <strain evidence="3 4">KUC8140</strain>
    </source>
</reference>
<feature type="region of interest" description="Disordered" evidence="1">
    <location>
        <begin position="1"/>
        <end position="20"/>
    </location>
</feature>